<keyword evidence="2" id="KW-0560">Oxidoreductase</keyword>
<evidence type="ECO:0000256" key="3">
    <source>
        <dbReference type="RuleBase" id="RU000363"/>
    </source>
</evidence>
<dbReference type="SUPFAM" id="SSF51735">
    <property type="entry name" value="NAD(P)-binding Rossmann-fold domains"/>
    <property type="match status" value="1"/>
</dbReference>
<proteinExistence type="inferred from homology"/>
<dbReference type="PANTHER" id="PTHR43976:SF16">
    <property type="entry name" value="SHORT-CHAIN DEHYDROGENASE_REDUCTASE FAMILY PROTEIN"/>
    <property type="match status" value="1"/>
</dbReference>
<dbReference type="Gene3D" id="3.40.50.720">
    <property type="entry name" value="NAD(P)-binding Rossmann-like Domain"/>
    <property type="match status" value="1"/>
</dbReference>
<gene>
    <name evidence="4" type="ORF">ACFSE6_05240</name>
</gene>
<sequence length="272" mass="29017">MSKIWFITGASRGLGRSFAEAALGQGDRVVATARHVDGLQGLVDNYGDAVLPLELDVTDKAAVEKAVERAIDHVGPLDVVVNNAGYGLFGAVEEITEHQLRDQLETNLFGVLFVTQAVLPHLRTKGSGHIIQVSTMGGVMAVPLMGGYHASKWALEGLSESLAREVAGFGITVTLVEPGPYGTDWAGSSAVRAAPNGVYDELRERLEARRSGWTPGNPDAAGQALLEIANSDDPPLRVFFGTIAPELVRSAYADRLETWGEWDELAARAQGN</sequence>
<dbReference type="PRINTS" id="PR00080">
    <property type="entry name" value="SDRFAMILY"/>
</dbReference>
<evidence type="ECO:0000256" key="2">
    <source>
        <dbReference type="ARBA" id="ARBA00023002"/>
    </source>
</evidence>
<comment type="caution">
    <text evidence="4">The sequence shown here is derived from an EMBL/GenBank/DDBJ whole genome shotgun (WGS) entry which is preliminary data.</text>
</comment>
<dbReference type="RefSeq" id="WP_388003051.1">
    <property type="nucleotide sequence ID" value="NZ_JBHUEE010000002.1"/>
</dbReference>
<protein>
    <submittedName>
        <fullName evidence="4">SDR family NAD(P)-dependent oxidoreductase</fullName>
    </submittedName>
</protein>
<organism evidence="4 5">
    <name type="scientific">Georgenia deserti</name>
    <dbReference type="NCBI Taxonomy" id="2093781"/>
    <lineage>
        <taxon>Bacteria</taxon>
        <taxon>Bacillati</taxon>
        <taxon>Actinomycetota</taxon>
        <taxon>Actinomycetes</taxon>
        <taxon>Micrococcales</taxon>
        <taxon>Bogoriellaceae</taxon>
        <taxon>Georgenia</taxon>
    </lineage>
</organism>
<evidence type="ECO:0000313" key="4">
    <source>
        <dbReference type="EMBL" id="MFD1717228.1"/>
    </source>
</evidence>
<dbReference type="InterPro" id="IPR002347">
    <property type="entry name" value="SDR_fam"/>
</dbReference>
<dbReference type="InterPro" id="IPR036291">
    <property type="entry name" value="NAD(P)-bd_dom_sf"/>
</dbReference>
<dbReference type="Proteomes" id="UP001597277">
    <property type="component" value="Unassembled WGS sequence"/>
</dbReference>
<dbReference type="PANTHER" id="PTHR43976">
    <property type="entry name" value="SHORT CHAIN DEHYDROGENASE"/>
    <property type="match status" value="1"/>
</dbReference>
<evidence type="ECO:0000313" key="5">
    <source>
        <dbReference type="Proteomes" id="UP001597277"/>
    </source>
</evidence>
<evidence type="ECO:0000256" key="1">
    <source>
        <dbReference type="ARBA" id="ARBA00006484"/>
    </source>
</evidence>
<dbReference type="PRINTS" id="PR00081">
    <property type="entry name" value="GDHRDH"/>
</dbReference>
<keyword evidence="5" id="KW-1185">Reference proteome</keyword>
<reference evidence="5" key="1">
    <citation type="journal article" date="2019" name="Int. J. Syst. Evol. Microbiol.">
        <title>The Global Catalogue of Microorganisms (GCM) 10K type strain sequencing project: providing services to taxonomists for standard genome sequencing and annotation.</title>
        <authorList>
            <consortium name="The Broad Institute Genomics Platform"/>
            <consortium name="The Broad Institute Genome Sequencing Center for Infectious Disease"/>
            <person name="Wu L."/>
            <person name="Ma J."/>
        </authorList>
    </citation>
    <scope>NUCLEOTIDE SEQUENCE [LARGE SCALE GENOMIC DNA]</scope>
    <source>
        <strain evidence="5">JCM 17130</strain>
    </source>
</reference>
<dbReference type="EMBL" id="JBHUEE010000002">
    <property type="protein sequence ID" value="MFD1717228.1"/>
    <property type="molecule type" value="Genomic_DNA"/>
</dbReference>
<name>A0ABW4L0T5_9MICO</name>
<accession>A0ABW4L0T5</accession>
<comment type="similarity">
    <text evidence="1 3">Belongs to the short-chain dehydrogenases/reductases (SDR) family.</text>
</comment>
<dbReference type="InterPro" id="IPR051911">
    <property type="entry name" value="SDR_oxidoreductase"/>
</dbReference>
<dbReference type="Pfam" id="PF00106">
    <property type="entry name" value="adh_short"/>
    <property type="match status" value="1"/>
</dbReference>
<dbReference type="NCBIfam" id="NF006114">
    <property type="entry name" value="PRK08263.1"/>
    <property type="match status" value="1"/>
</dbReference>
<dbReference type="CDD" id="cd05374">
    <property type="entry name" value="17beta-HSD-like_SDR_c"/>
    <property type="match status" value="1"/>
</dbReference>